<dbReference type="PROSITE" id="PS00618">
    <property type="entry name" value="RECF_2"/>
    <property type="match status" value="1"/>
</dbReference>
<gene>
    <name evidence="9" type="primary">recF</name>
    <name evidence="12" type="ORF">UV74_C0002G0084</name>
</gene>
<dbReference type="InterPro" id="IPR001238">
    <property type="entry name" value="DNA-binding_RecF"/>
</dbReference>
<dbReference type="InterPro" id="IPR003593">
    <property type="entry name" value="AAA+_ATPase"/>
</dbReference>
<accession>A0A0G1GJB6</accession>
<feature type="domain" description="AAA+ ATPase" evidence="11">
    <location>
        <begin position="24"/>
        <end position="357"/>
    </location>
</feature>
<dbReference type="InterPro" id="IPR027417">
    <property type="entry name" value="P-loop_NTPase"/>
</dbReference>
<dbReference type="HAMAP" id="MF_00365">
    <property type="entry name" value="RecF"/>
    <property type="match status" value="1"/>
</dbReference>
<dbReference type="PANTHER" id="PTHR32182">
    <property type="entry name" value="DNA REPLICATION AND REPAIR PROTEIN RECF"/>
    <property type="match status" value="1"/>
</dbReference>
<dbReference type="GO" id="GO:0009432">
    <property type="term" value="P:SOS response"/>
    <property type="evidence" value="ECO:0007669"/>
    <property type="project" value="UniProtKB-UniRule"/>
</dbReference>
<protein>
    <recommendedName>
        <fullName evidence="3 9">DNA replication and repair protein RecF</fullName>
    </recommendedName>
</protein>
<feature type="binding site" evidence="9">
    <location>
        <begin position="32"/>
        <end position="39"/>
    </location>
    <ligand>
        <name>ATP</name>
        <dbReference type="ChEBI" id="CHEBI:30616"/>
    </ligand>
</feature>
<dbReference type="GO" id="GO:0006260">
    <property type="term" value="P:DNA replication"/>
    <property type="evidence" value="ECO:0007669"/>
    <property type="project" value="UniProtKB-UniRule"/>
</dbReference>
<dbReference type="AlphaFoldDB" id="A0A0G1GJB6"/>
<evidence type="ECO:0000256" key="8">
    <source>
        <dbReference type="ARBA" id="ARBA00023125"/>
    </source>
</evidence>
<dbReference type="NCBIfam" id="TIGR00611">
    <property type="entry name" value="recf"/>
    <property type="match status" value="1"/>
</dbReference>
<dbReference type="GO" id="GO:0006302">
    <property type="term" value="P:double-strand break repair"/>
    <property type="evidence" value="ECO:0007669"/>
    <property type="project" value="TreeGrafter"/>
</dbReference>
<keyword evidence="9 10" id="KW-0227">DNA damage</keyword>
<comment type="similarity">
    <text evidence="2 9 10">Belongs to the RecF family.</text>
</comment>
<dbReference type="SMART" id="SM00382">
    <property type="entry name" value="AAA"/>
    <property type="match status" value="1"/>
</dbReference>
<dbReference type="PATRIC" id="fig|1618578.3.peg.225"/>
<keyword evidence="6 9" id="KW-0547">Nucleotide-binding</keyword>
<sequence length="357" mass="40894">MRMLLQKVRIQGFRNFSEKLFEFSDGTTIVVGPNGSGKTNLLEAIYLLSVGKSFKARVEDEMISYKKGLAHTKGRVLYNDISTDLEVVLTRGEISGERAPKKRLLVNNTPKRLVDFASNLRVVLFSPEDLDLVLESPSIRRRFLDSVLSQSDYEYRRSLLAYEKGLRRRNRILISIREEGAPRTHLTFWDKLLIKNGNYLTSSRQKLIDFINDSPSLNETEFNLEYDLSGISEERLAQYAREEVAAGMTLVGPHRDDFIFKVKPGKASRRGRELVAYGSRGEQRMGVLWVKLAELSYIKSETKEDPLLLLDDIFSELDKSHRKIVKLATKKFQTIITTADPHFIKNFKGVEKIELKG</sequence>
<evidence type="ECO:0000256" key="10">
    <source>
        <dbReference type="RuleBase" id="RU000578"/>
    </source>
</evidence>
<dbReference type="GO" id="GO:0003697">
    <property type="term" value="F:single-stranded DNA binding"/>
    <property type="evidence" value="ECO:0007669"/>
    <property type="project" value="UniProtKB-UniRule"/>
</dbReference>
<evidence type="ECO:0000256" key="5">
    <source>
        <dbReference type="ARBA" id="ARBA00022705"/>
    </source>
</evidence>
<keyword evidence="9 10" id="KW-0742">SOS response</keyword>
<dbReference type="GO" id="GO:0000731">
    <property type="term" value="P:DNA synthesis involved in DNA repair"/>
    <property type="evidence" value="ECO:0007669"/>
    <property type="project" value="TreeGrafter"/>
</dbReference>
<evidence type="ECO:0000256" key="3">
    <source>
        <dbReference type="ARBA" id="ARBA00020170"/>
    </source>
</evidence>
<evidence type="ECO:0000256" key="4">
    <source>
        <dbReference type="ARBA" id="ARBA00022490"/>
    </source>
</evidence>
<evidence type="ECO:0000256" key="1">
    <source>
        <dbReference type="ARBA" id="ARBA00004496"/>
    </source>
</evidence>
<keyword evidence="7 9" id="KW-0067">ATP-binding</keyword>
<keyword evidence="9 10" id="KW-0234">DNA repair</keyword>
<dbReference type="InterPro" id="IPR042174">
    <property type="entry name" value="RecF_2"/>
</dbReference>
<keyword evidence="8 9" id="KW-0238">DNA-binding</keyword>
<dbReference type="GO" id="GO:0005737">
    <property type="term" value="C:cytoplasm"/>
    <property type="evidence" value="ECO:0007669"/>
    <property type="project" value="UniProtKB-SubCell"/>
</dbReference>
<evidence type="ECO:0000256" key="7">
    <source>
        <dbReference type="ARBA" id="ARBA00022840"/>
    </source>
</evidence>
<reference evidence="12 13" key="1">
    <citation type="journal article" date="2015" name="Nature">
        <title>rRNA introns, odd ribosomes, and small enigmatic genomes across a large radiation of phyla.</title>
        <authorList>
            <person name="Brown C.T."/>
            <person name="Hug L.A."/>
            <person name="Thomas B.C."/>
            <person name="Sharon I."/>
            <person name="Castelle C.J."/>
            <person name="Singh A."/>
            <person name="Wilkins M.J."/>
            <person name="Williams K.H."/>
            <person name="Banfield J.F."/>
        </authorList>
    </citation>
    <scope>NUCLEOTIDE SEQUENCE [LARGE SCALE GENOMIC DNA]</scope>
</reference>
<evidence type="ECO:0000313" key="12">
    <source>
        <dbReference type="EMBL" id="KKS98863.1"/>
    </source>
</evidence>
<dbReference type="STRING" id="1618578.UV74_C0002G0084"/>
<dbReference type="EMBL" id="LCFQ01000002">
    <property type="protein sequence ID" value="KKS98863.1"/>
    <property type="molecule type" value="Genomic_DNA"/>
</dbReference>
<name>A0A0G1GJB6_9BACT</name>
<keyword evidence="4 9" id="KW-0963">Cytoplasm</keyword>
<evidence type="ECO:0000259" key="11">
    <source>
        <dbReference type="SMART" id="SM00382"/>
    </source>
</evidence>
<comment type="function">
    <text evidence="9 10">The RecF protein is involved in DNA metabolism; it is required for DNA replication and normal SOS inducibility. RecF binds preferentially to single-stranded, linear DNA. It also seems to bind ATP.</text>
</comment>
<dbReference type="Gene3D" id="1.20.1050.90">
    <property type="entry name" value="RecF/RecN/SMC, N-terminal domain"/>
    <property type="match status" value="1"/>
</dbReference>
<evidence type="ECO:0000256" key="2">
    <source>
        <dbReference type="ARBA" id="ARBA00008016"/>
    </source>
</evidence>
<dbReference type="Pfam" id="PF02463">
    <property type="entry name" value="SMC_N"/>
    <property type="match status" value="1"/>
</dbReference>
<dbReference type="Gene3D" id="3.40.50.300">
    <property type="entry name" value="P-loop containing nucleotide triphosphate hydrolases"/>
    <property type="match status" value="1"/>
</dbReference>
<dbReference type="PANTHER" id="PTHR32182:SF0">
    <property type="entry name" value="DNA REPLICATION AND REPAIR PROTEIN RECF"/>
    <property type="match status" value="1"/>
</dbReference>
<dbReference type="PROSITE" id="PS00617">
    <property type="entry name" value="RECF_1"/>
    <property type="match status" value="1"/>
</dbReference>
<organism evidence="12 13">
    <name type="scientific">Candidatus Woesebacteria bacterium GW2011_GWB1_43_14</name>
    <dbReference type="NCBI Taxonomy" id="1618578"/>
    <lineage>
        <taxon>Bacteria</taxon>
        <taxon>Candidatus Woeseibacteriota</taxon>
    </lineage>
</organism>
<dbReference type="Proteomes" id="UP000034090">
    <property type="component" value="Unassembled WGS sequence"/>
</dbReference>
<dbReference type="GO" id="GO:0005524">
    <property type="term" value="F:ATP binding"/>
    <property type="evidence" value="ECO:0007669"/>
    <property type="project" value="UniProtKB-UniRule"/>
</dbReference>
<evidence type="ECO:0000256" key="9">
    <source>
        <dbReference type="HAMAP-Rule" id="MF_00365"/>
    </source>
</evidence>
<proteinExistence type="inferred from homology"/>
<evidence type="ECO:0000313" key="13">
    <source>
        <dbReference type="Proteomes" id="UP000034090"/>
    </source>
</evidence>
<keyword evidence="5 9" id="KW-0235">DNA replication</keyword>
<dbReference type="SUPFAM" id="SSF52540">
    <property type="entry name" value="P-loop containing nucleoside triphosphate hydrolases"/>
    <property type="match status" value="1"/>
</dbReference>
<dbReference type="InterPro" id="IPR003395">
    <property type="entry name" value="RecF/RecN/SMC_N"/>
</dbReference>
<comment type="subcellular location">
    <subcellularLocation>
        <location evidence="1 9 10">Cytoplasm</location>
    </subcellularLocation>
</comment>
<dbReference type="InterPro" id="IPR018078">
    <property type="entry name" value="DNA-binding_RecF_CS"/>
</dbReference>
<comment type="caution">
    <text evidence="12">The sequence shown here is derived from an EMBL/GenBank/DDBJ whole genome shotgun (WGS) entry which is preliminary data.</text>
</comment>
<evidence type="ECO:0000256" key="6">
    <source>
        <dbReference type="ARBA" id="ARBA00022741"/>
    </source>
</evidence>